<feature type="compositionally biased region" description="Basic and acidic residues" evidence="1">
    <location>
        <begin position="316"/>
        <end position="330"/>
    </location>
</feature>
<evidence type="ECO:0000313" key="3">
    <source>
        <dbReference type="Proteomes" id="UP000503462"/>
    </source>
</evidence>
<name>A0A6H0XXJ1_9PEZI</name>
<sequence>MAIRDIAAMRARGNRPANELEDGWNRITTWFRFIDYDQLSIVHFNYAIAASNNLTSKLSVGLIDFSVGHTSLDKSCLHRETVSSTAYAATVTTTNYQTDQVYVYPVIPTAVVTTTAMPVVIIEQVQFTTTVTIPTSAGFTPVLCEATYQQPYPATLTFTSILTTTALSTYIITISSSATYTQTKTSITGAQTFTIPVFDATVTTVTPTYTSTRTNPIATVYEACNDANIVAVRPDGPGYLVNAYTLEPFNPHPKTYVPVYSLDQTDCCAICQRKQTGNRVIKPKKAALIKQDQMKKKHTSGLASLTEKSLASKAGHLELLRGGKKDKKEVSSLTKKMK</sequence>
<evidence type="ECO:0000313" key="2">
    <source>
        <dbReference type="EMBL" id="QIW99491.1"/>
    </source>
</evidence>
<dbReference type="AlphaFoldDB" id="A0A6H0XXJ1"/>
<reference evidence="2 3" key="1">
    <citation type="journal article" date="2016" name="Sci. Rep.">
        <title>Peltaster fructicola genome reveals evolution from an invasive phytopathogen to an ectophytic parasite.</title>
        <authorList>
            <person name="Xu C."/>
            <person name="Chen H."/>
            <person name="Gleason M.L."/>
            <person name="Xu J.R."/>
            <person name="Liu H."/>
            <person name="Zhang R."/>
            <person name="Sun G."/>
        </authorList>
    </citation>
    <scope>NUCLEOTIDE SEQUENCE [LARGE SCALE GENOMIC DNA]</scope>
    <source>
        <strain evidence="2 3">LNHT1506</strain>
    </source>
</reference>
<dbReference type="Proteomes" id="UP000503462">
    <property type="component" value="Chromosome 3"/>
</dbReference>
<accession>A0A6H0XXJ1</accession>
<dbReference type="InterPro" id="IPR019034">
    <property type="entry name" value="UPF0390"/>
</dbReference>
<gene>
    <name evidence="2" type="ORF">AMS68_005009</name>
</gene>
<dbReference type="OrthoDB" id="5239630at2759"/>
<evidence type="ECO:0000256" key="1">
    <source>
        <dbReference type="SAM" id="MobiDB-lite"/>
    </source>
</evidence>
<feature type="region of interest" description="Disordered" evidence="1">
    <location>
        <begin position="316"/>
        <end position="338"/>
    </location>
</feature>
<protein>
    <submittedName>
        <fullName evidence="2">Uncharacterized protein</fullName>
    </submittedName>
</protein>
<dbReference type="EMBL" id="CP051141">
    <property type="protein sequence ID" value="QIW99491.1"/>
    <property type="molecule type" value="Genomic_DNA"/>
</dbReference>
<dbReference type="Pfam" id="PF09495">
    <property type="entry name" value="DUF2462"/>
    <property type="match status" value="1"/>
</dbReference>
<proteinExistence type="predicted"/>
<organism evidence="2 3">
    <name type="scientific">Peltaster fructicola</name>
    <dbReference type="NCBI Taxonomy" id="286661"/>
    <lineage>
        <taxon>Eukaryota</taxon>
        <taxon>Fungi</taxon>
        <taxon>Dikarya</taxon>
        <taxon>Ascomycota</taxon>
        <taxon>Pezizomycotina</taxon>
        <taxon>Dothideomycetes</taxon>
        <taxon>Dothideomycetes incertae sedis</taxon>
        <taxon>Peltaster</taxon>
    </lineage>
</organism>
<keyword evidence="3" id="KW-1185">Reference proteome</keyword>